<evidence type="ECO:0000256" key="1">
    <source>
        <dbReference type="SAM" id="MobiDB-lite"/>
    </source>
</evidence>
<dbReference type="InterPro" id="IPR003399">
    <property type="entry name" value="Mce/MlaD"/>
</dbReference>
<evidence type="ECO:0000313" key="6">
    <source>
        <dbReference type="Proteomes" id="UP001589700"/>
    </source>
</evidence>
<proteinExistence type="predicted"/>
<dbReference type="RefSeq" id="WP_182633396.1">
    <property type="nucleotide sequence ID" value="NZ_JAALDM010000282.1"/>
</dbReference>
<protein>
    <submittedName>
        <fullName evidence="5">MlaD family protein</fullName>
    </submittedName>
</protein>
<dbReference type="PANTHER" id="PTHR33371">
    <property type="entry name" value="INTERMEMBRANE PHOSPHOLIPID TRANSPORT SYSTEM BINDING PROTEIN MLAD-RELATED"/>
    <property type="match status" value="1"/>
</dbReference>
<dbReference type="PANTHER" id="PTHR33371:SF16">
    <property type="entry name" value="MCE-FAMILY PROTEIN MCE3F"/>
    <property type="match status" value="1"/>
</dbReference>
<sequence length="405" mass="43452">MNRHVAAQAILFAIISVVAIAFGVRYIAEDADVSRGFRVVAHMEDARGLGPGVRVTYRGVDVGVIQEAVLDGDGGVELRLRIVDGTRIPADAPARVVTSTALGDRRLDVRPDSDAGPYLKDGGTLLVRPEDQPAKLEHLIADIETSLLALNPESLATIGDSNSEALEGNGERLGAIIEDTARLTTVLADQAPTLRGLVDDGLVAVRALAERDRPISGASTVARDVTGQLARREDTLVYLLDQSPDAMLRAQHLLDANRENAAGLLANTLVVTPVFRDRGPAWEAGLTQGERGLRALAGTVRDGRADFQLVATQGPVCVYPYEVRDIHDESWREPNLRMYCPPVEDLEQRGSRAAPRPNDEGLANATEPGTRIGPDMAEDPAIVPTGKEIAAYWATMMEGLRNDGS</sequence>
<keyword evidence="2" id="KW-1133">Transmembrane helix</keyword>
<feature type="transmembrane region" description="Helical" evidence="2">
    <location>
        <begin position="6"/>
        <end position="28"/>
    </location>
</feature>
<comment type="caution">
    <text evidence="5">The sequence shown here is derived from an EMBL/GenBank/DDBJ whole genome shotgun (WGS) entry which is preliminary data.</text>
</comment>
<evidence type="ECO:0000259" key="4">
    <source>
        <dbReference type="Pfam" id="PF11887"/>
    </source>
</evidence>
<accession>A0ABV5JP57</accession>
<evidence type="ECO:0000256" key="2">
    <source>
        <dbReference type="SAM" id="Phobius"/>
    </source>
</evidence>
<keyword evidence="2" id="KW-0472">Membrane</keyword>
<gene>
    <name evidence="5" type="ORF">ACFFVD_02895</name>
</gene>
<dbReference type="Pfam" id="PF11887">
    <property type="entry name" value="Mce4_CUP1"/>
    <property type="match status" value="1"/>
</dbReference>
<dbReference type="EMBL" id="JBHMDY010000002">
    <property type="protein sequence ID" value="MFB9258740.1"/>
    <property type="molecule type" value="Genomic_DNA"/>
</dbReference>
<keyword evidence="6" id="KW-1185">Reference proteome</keyword>
<keyword evidence="2" id="KW-0812">Transmembrane</keyword>
<name>A0ABV5JP57_9ACTN</name>
<organism evidence="5 6">
    <name type="scientific">Dietzia aerolata</name>
    <dbReference type="NCBI Taxonomy" id="595984"/>
    <lineage>
        <taxon>Bacteria</taxon>
        <taxon>Bacillati</taxon>
        <taxon>Actinomycetota</taxon>
        <taxon>Actinomycetes</taxon>
        <taxon>Mycobacteriales</taxon>
        <taxon>Dietziaceae</taxon>
        <taxon>Dietzia</taxon>
    </lineage>
</organism>
<dbReference type="Pfam" id="PF02470">
    <property type="entry name" value="MlaD"/>
    <property type="match status" value="1"/>
</dbReference>
<dbReference type="Proteomes" id="UP001589700">
    <property type="component" value="Unassembled WGS sequence"/>
</dbReference>
<evidence type="ECO:0000313" key="5">
    <source>
        <dbReference type="EMBL" id="MFB9258740.1"/>
    </source>
</evidence>
<feature type="domain" description="Mce/MlaD" evidence="3">
    <location>
        <begin position="36"/>
        <end position="111"/>
    </location>
</feature>
<dbReference type="InterPro" id="IPR052336">
    <property type="entry name" value="MlaD_Phospholipid_Transporter"/>
</dbReference>
<feature type="domain" description="Mammalian cell entry C-terminal" evidence="4">
    <location>
        <begin position="119"/>
        <end position="300"/>
    </location>
</feature>
<feature type="region of interest" description="Disordered" evidence="1">
    <location>
        <begin position="347"/>
        <end position="380"/>
    </location>
</feature>
<dbReference type="InterPro" id="IPR024516">
    <property type="entry name" value="Mce_C"/>
</dbReference>
<reference evidence="5 6" key="1">
    <citation type="submission" date="2024-09" db="EMBL/GenBank/DDBJ databases">
        <authorList>
            <person name="Sun Q."/>
            <person name="Mori K."/>
        </authorList>
    </citation>
    <scope>NUCLEOTIDE SEQUENCE [LARGE SCALE GENOMIC DNA]</scope>
    <source>
        <strain evidence="5 6">CCM 7659</strain>
    </source>
</reference>
<evidence type="ECO:0000259" key="3">
    <source>
        <dbReference type="Pfam" id="PF02470"/>
    </source>
</evidence>